<dbReference type="GeneID" id="28993157"/>
<sequence length="1372" mass="153057">MPSGIPLISTVQSQPSLLAPSEGQDVNTPHTPQTTLHPNEASSSLYSPRPSFHSTPNTPLSPLLPLPTPSRSTSLSQQTKDHHNYSNPENISIDNQVPISMDPSSLGALPVQHTTWWQRFIDAEDVWTDSPSFHQHIEHLETGLSKYIAWLEMIERCRQLDIVYTQSVRQLASHTNAILYGSSPVEAPEQCKVAKEVHWSQDEELIEAILCNITEAISRFQSALTDAREKHEQHAGCYCAVQKARTPSTKPIPCDTTSSLYTAKRVLCELSMDYITILNALVKKTRALIASILHCLEDEKRASLGYLKAVLISLDEADEEDLLVPSLGVDLTTCNISSRPVSPADSSCSNQVSIEDEDEFGDHMTFYIQEKLAMYKETLKQPPANAAHNTNATTSRARPSSPSSLISIPFLNKPRVVQRYSSLDSIIVKPPPSTITMSCGTAKGHLFLKRRSCGNSAPVWARLYFFIQKDTGLLMQQPLKEDAFSVINLKYTTVRPAENEKRDYVIQLTSISKDIELLLQPETLMEYTSWFGALSSWSAGNLTAPLEYNSAKPALKARCSAVCQIQSAWTTPSPRGSSNNGRLFLTKRPSFSAASIMMENTLFKSSESFNSIGNSSISGSNSINTIYTQAKSFQDPPSSYDTGNVPRVIRSTPIFMREPCSSKNSGSSSNNNPKTGGWCELQAVLISDGVLQIKSKDILGEETFSQRHHHSIHLGFIQRHQIYILSETVYTRSNCFAIFISPLEMIHISVSTPQERDQWIVLLKFFCVPDIVCSTRPSTDTLGSASASAIAMSSYTHPAEAFSHRYGRTLSISIQEGKNIHMNSKGLECSELYCDLLVDNEKRGVTGKLKKTPTPFWRENFVFTDVPIIRQGITVNIMSRNSKNERETRIGSIFIPSDQIGICNTNEVWYDIRKQSRHRTFASLASLGYAQSYASAGELKVGTRLDEQIVLPFCQYNELVEFLKEFHNDSVYEIARKNSDLEGVTTTLVRIYEGLGLSVPWIKSLIDYEVSTMSSDDANILFRGNSLLTKVIDVYMKMVGKSYLEEAIGSIILSICSSRVCIEVDISKIDKKEDITQNCEKLARYVQLLWTSIEATKLKCPEELRQIFSHLQSVIIKKFQLDTNPDSPKQAARYTCVSGFLFLRLICPAIVSPKLFGIVKDYPDLKTSRTLTLLAKCLMNLANLVDPSSKEPWMKHLNQFSQNNTRGFMDFINFISKAQPASNRPSLPPSWDNILHDLPDQLQLEKPVYMTLQDMSMPPYYVNLPLELSQFSTSLINGSHHYATIQHGKSLKQLLQICQGIASVQQEIHISSKTASSFQSRSSVGDNVSGPECVVNWGIPSSPSSASMNDINTYNAAARSPCHSIDYYRATE</sequence>
<evidence type="ECO:0000313" key="7">
    <source>
        <dbReference type="Proteomes" id="UP000077315"/>
    </source>
</evidence>
<dbReference type="InterPro" id="IPR011993">
    <property type="entry name" value="PH-like_dom_sf"/>
</dbReference>
<dbReference type="PANTHER" id="PTHR10194">
    <property type="entry name" value="RAS GTPASE-ACTIVATING PROTEINS"/>
    <property type="match status" value="1"/>
</dbReference>
<dbReference type="SMART" id="SM00239">
    <property type="entry name" value="C2"/>
    <property type="match status" value="1"/>
</dbReference>
<dbReference type="SUPFAM" id="SSF49562">
    <property type="entry name" value="C2 domain (Calcium/lipid-binding domain, CaLB)"/>
    <property type="match status" value="1"/>
</dbReference>
<dbReference type="Pfam" id="PF00168">
    <property type="entry name" value="C2"/>
    <property type="match status" value="1"/>
</dbReference>
<dbReference type="Gene3D" id="2.60.40.150">
    <property type="entry name" value="C2 domain"/>
    <property type="match status" value="1"/>
</dbReference>
<dbReference type="SMART" id="SM00323">
    <property type="entry name" value="RasGAP"/>
    <property type="match status" value="1"/>
</dbReference>
<protein>
    <recommendedName>
        <fullName evidence="8">Ras-GAP domain-containing protein</fullName>
    </recommendedName>
</protein>
<dbReference type="Pfam" id="PF00169">
    <property type="entry name" value="PH"/>
    <property type="match status" value="1"/>
</dbReference>
<dbReference type="Proteomes" id="UP000077315">
    <property type="component" value="Unassembled WGS sequence"/>
</dbReference>
<dbReference type="SUPFAM" id="SSF103657">
    <property type="entry name" value="BAR/IMD domain-like"/>
    <property type="match status" value="1"/>
</dbReference>
<dbReference type="CDD" id="cd00030">
    <property type="entry name" value="C2"/>
    <property type="match status" value="1"/>
</dbReference>
<dbReference type="STRING" id="763407.A0A162TST3"/>
<dbReference type="RefSeq" id="XP_018287553.1">
    <property type="nucleotide sequence ID" value="XM_018432251.1"/>
</dbReference>
<dbReference type="InterPro" id="IPR039360">
    <property type="entry name" value="Ras_GTPase"/>
</dbReference>
<evidence type="ECO:0000313" key="6">
    <source>
        <dbReference type="EMBL" id="OAD69513.1"/>
    </source>
</evidence>
<evidence type="ECO:0000256" key="2">
    <source>
        <dbReference type="SAM" id="MobiDB-lite"/>
    </source>
</evidence>
<evidence type="ECO:0000259" key="3">
    <source>
        <dbReference type="PROSITE" id="PS50003"/>
    </source>
</evidence>
<dbReference type="EMBL" id="KV440991">
    <property type="protein sequence ID" value="OAD69513.1"/>
    <property type="molecule type" value="Genomic_DNA"/>
</dbReference>
<dbReference type="InterPro" id="IPR027267">
    <property type="entry name" value="AH/BAR_dom_sf"/>
</dbReference>
<evidence type="ECO:0000259" key="4">
    <source>
        <dbReference type="PROSITE" id="PS50004"/>
    </source>
</evidence>
<dbReference type="InParanoid" id="A0A162TST3"/>
<feature type="compositionally biased region" description="Polar residues" evidence="2">
    <location>
        <begin position="85"/>
        <end position="97"/>
    </location>
</feature>
<dbReference type="PROSITE" id="PS00509">
    <property type="entry name" value="RAS_GTPASE_ACTIV_1"/>
    <property type="match status" value="1"/>
</dbReference>
<keyword evidence="7" id="KW-1185">Reference proteome</keyword>
<dbReference type="SUPFAM" id="SSF50729">
    <property type="entry name" value="PH domain-like"/>
    <property type="match status" value="1"/>
</dbReference>
<dbReference type="VEuPathDB" id="FungiDB:PHYBLDRAFT_149303"/>
<gene>
    <name evidence="6" type="ORF">PHYBLDRAFT_149303</name>
</gene>
<organism evidence="6 7">
    <name type="scientific">Phycomyces blakesleeanus (strain ATCC 8743b / DSM 1359 / FGSC 10004 / NBRC 33097 / NRRL 1555)</name>
    <dbReference type="NCBI Taxonomy" id="763407"/>
    <lineage>
        <taxon>Eukaryota</taxon>
        <taxon>Fungi</taxon>
        <taxon>Fungi incertae sedis</taxon>
        <taxon>Mucoromycota</taxon>
        <taxon>Mucoromycotina</taxon>
        <taxon>Mucoromycetes</taxon>
        <taxon>Mucorales</taxon>
        <taxon>Phycomycetaceae</taxon>
        <taxon>Phycomyces</taxon>
    </lineage>
</organism>
<dbReference type="InterPro" id="IPR000008">
    <property type="entry name" value="C2_dom"/>
</dbReference>
<evidence type="ECO:0000256" key="1">
    <source>
        <dbReference type="ARBA" id="ARBA00022468"/>
    </source>
</evidence>
<accession>A0A162TST3</accession>
<dbReference type="Gene3D" id="2.30.29.30">
    <property type="entry name" value="Pleckstrin-homology domain (PH domain)/Phosphotyrosine-binding domain (PTB)"/>
    <property type="match status" value="1"/>
</dbReference>
<reference evidence="7" key="1">
    <citation type="submission" date="2015-06" db="EMBL/GenBank/DDBJ databases">
        <title>Expansion of signal transduction pathways in fungi by whole-genome duplication.</title>
        <authorList>
            <consortium name="DOE Joint Genome Institute"/>
            <person name="Corrochano L.M."/>
            <person name="Kuo A."/>
            <person name="Marcet-Houben M."/>
            <person name="Polaino S."/>
            <person name="Salamov A."/>
            <person name="Villalobos J.M."/>
            <person name="Alvarez M.I."/>
            <person name="Avalos J."/>
            <person name="Benito E.P."/>
            <person name="Benoit I."/>
            <person name="Burger G."/>
            <person name="Camino L.P."/>
            <person name="Canovas D."/>
            <person name="Cerda-Olmedo E."/>
            <person name="Cheng J.-F."/>
            <person name="Dominguez A."/>
            <person name="Elias M."/>
            <person name="Eslava A.P."/>
            <person name="Glaser F."/>
            <person name="Grimwood J."/>
            <person name="Gutierrez G."/>
            <person name="Heitman J."/>
            <person name="Henrissat B."/>
            <person name="Iturriaga E.A."/>
            <person name="Lang B.F."/>
            <person name="Lavin J.L."/>
            <person name="Lee S."/>
            <person name="Li W."/>
            <person name="Lindquist E."/>
            <person name="Lopez-Garcia S."/>
            <person name="Luque E.M."/>
            <person name="Marcos A.T."/>
            <person name="Martin J."/>
            <person name="McCluskey K."/>
            <person name="Medina H.R."/>
            <person name="Miralles-Duran A."/>
            <person name="Miyazaki A."/>
            <person name="Munoz-Torres E."/>
            <person name="Oguiza J.A."/>
            <person name="Ohm R."/>
            <person name="Olmedo M."/>
            <person name="Orejas M."/>
            <person name="Ortiz-Castellanos L."/>
            <person name="Pisabarro A.G."/>
            <person name="Rodriguez-Romero J."/>
            <person name="Ruiz-Herrera J."/>
            <person name="Ruiz-Vazquez R."/>
            <person name="Sanz C."/>
            <person name="Schackwitz W."/>
            <person name="Schmutz J."/>
            <person name="Shahriari M."/>
            <person name="Shelest E."/>
            <person name="Silva-Franco F."/>
            <person name="Soanes D."/>
            <person name="Syed K."/>
            <person name="Tagua V.G."/>
            <person name="Talbot N.J."/>
            <person name="Thon M."/>
            <person name="De vries R.P."/>
            <person name="Wiebenga A."/>
            <person name="Yadav J.S."/>
            <person name="Braun E.L."/>
            <person name="Baker S."/>
            <person name="Garre V."/>
            <person name="Horwitz B."/>
            <person name="Torres-Martinez S."/>
            <person name="Idnurm A."/>
            <person name="Herrera-Estrella A."/>
            <person name="Gabaldon T."/>
            <person name="Grigoriev I.V."/>
        </authorList>
    </citation>
    <scope>NUCLEOTIDE SEQUENCE [LARGE SCALE GENOMIC DNA]</scope>
    <source>
        <strain evidence="7">NRRL 1555(-)</strain>
    </source>
</reference>
<dbReference type="PROSITE" id="PS50003">
    <property type="entry name" value="PH_DOMAIN"/>
    <property type="match status" value="1"/>
</dbReference>
<dbReference type="PROSITE" id="PS50004">
    <property type="entry name" value="C2"/>
    <property type="match status" value="1"/>
</dbReference>
<dbReference type="Gene3D" id="1.10.506.10">
    <property type="entry name" value="GTPase Activation - p120gap, domain 1"/>
    <property type="match status" value="2"/>
</dbReference>
<feature type="domain" description="C2" evidence="4">
    <location>
        <begin position="796"/>
        <end position="910"/>
    </location>
</feature>
<dbReference type="InterPro" id="IPR001849">
    <property type="entry name" value="PH_domain"/>
</dbReference>
<proteinExistence type="predicted"/>
<dbReference type="PANTHER" id="PTHR10194:SF60">
    <property type="entry name" value="RAS GTPASE-ACTIVATING PROTEIN RASKOL"/>
    <property type="match status" value="1"/>
</dbReference>
<dbReference type="InterPro" id="IPR008936">
    <property type="entry name" value="Rho_GTPase_activation_prot"/>
</dbReference>
<evidence type="ECO:0000259" key="5">
    <source>
        <dbReference type="PROSITE" id="PS50018"/>
    </source>
</evidence>
<feature type="compositionally biased region" description="Polar residues" evidence="2">
    <location>
        <begin position="24"/>
        <end position="46"/>
    </location>
</feature>
<dbReference type="SMART" id="SM00233">
    <property type="entry name" value="PH"/>
    <property type="match status" value="2"/>
</dbReference>
<name>A0A162TST3_PHYB8</name>
<dbReference type="Pfam" id="PF00616">
    <property type="entry name" value="RasGAP"/>
    <property type="match status" value="1"/>
</dbReference>
<dbReference type="SUPFAM" id="SSF48350">
    <property type="entry name" value="GTPase activation domain, GAP"/>
    <property type="match status" value="1"/>
</dbReference>
<dbReference type="GO" id="GO:0005096">
    <property type="term" value="F:GTPase activator activity"/>
    <property type="evidence" value="ECO:0007669"/>
    <property type="project" value="UniProtKB-KW"/>
</dbReference>
<dbReference type="InterPro" id="IPR035892">
    <property type="entry name" value="C2_domain_sf"/>
</dbReference>
<feature type="domain" description="Ras-GAP" evidence="5">
    <location>
        <begin position="980"/>
        <end position="1183"/>
    </location>
</feature>
<keyword evidence="1" id="KW-0343">GTPase activation</keyword>
<feature type="domain" description="PH" evidence="3">
    <location>
        <begin position="439"/>
        <end position="539"/>
    </location>
</feature>
<dbReference type="PROSITE" id="PS50018">
    <property type="entry name" value="RAS_GTPASE_ACTIV_2"/>
    <property type="match status" value="1"/>
</dbReference>
<evidence type="ECO:0008006" key="8">
    <source>
        <dbReference type="Google" id="ProtNLM"/>
    </source>
</evidence>
<dbReference type="InterPro" id="IPR023152">
    <property type="entry name" value="RasGAP_CS"/>
</dbReference>
<feature type="region of interest" description="Disordered" evidence="2">
    <location>
        <begin position="1"/>
        <end position="97"/>
    </location>
</feature>
<dbReference type="OrthoDB" id="775356at2759"/>
<dbReference type="InterPro" id="IPR001936">
    <property type="entry name" value="RasGAP_dom"/>
</dbReference>